<evidence type="ECO:0000313" key="1">
    <source>
        <dbReference type="EMBL" id="KAF1914760.1"/>
    </source>
</evidence>
<accession>A0A6A5QIU1</accession>
<dbReference type="AlphaFoldDB" id="A0A6A5QIU1"/>
<name>A0A6A5QIU1_AMPQU</name>
<keyword evidence="2" id="KW-1185">Reference proteome</keyword>
<protein>
    <submittedName>
        <fullName evidence="1">Uncharacterized protein</fullName>
    </submittedName>
</protein>
<sequence>MKLPTCDGRLIMWQHANGPADGEGAVSQRAAAGRQWAAVEPRCHSVLRRHGRRRRGFGRGVDARRVADTPRHHDTRHDAAARRHGPAQVKWLPSPQIHTADLATTAAGASASWPRMVSLDPDALPRESSAASLSRNPARAARLPLALSCAVDRVHTEDARYMCTH</sequence>
<evidence type="ECO:0000313" key="2">
    <source>
        <dbReference type="Proteomes" id="UP000800096"/>
    </source>
</evidence>
<dbReference type="Proteomes" id="UP000800096">
    <property type="component" value="Unassembled WGS sequence"/>
</dbReference>
<organism evidence="1 2">
    <name type="scientific">Ampelomyces quisqualis</name>
    <name type="common">Powdery mildew agent</name>
    <dbReference type="NCBI Taxonomy" id="50730"/>
    <lineage>
        <taxon>Eukaryota</taxon>
        <taxon>Fungi</taxon>
        <taxon>Dikarya</taxon>
        <taxon>Ascomycota</taxon>
        <taxon>Pezizomycotina</taxon>
        <taxon>Dothideomycetes</taxon>
        <taxon>Pleosporomycetidae</taxon>
        <taxon>Pleosporales</taxon>
        <taxon>Pleosporineae</taxon>
        <taxon>Phaeosphaeriaceae</taxon>
        <taxon>Ampelomyces</taxon>
    </lineage>
</organism>
<reference evidence="1" key="1">
    <citation type="journal article" date="2020" name="Stud. Mycol.">
        <title>101 Dothideomycetes genomes: a test case for predicting lifestyles and emergence of pathogens.</title>
        <authorList>
            <person name="Haridas S."/>
            <person name="Albert R."/>
            <person name="Binder M."/>
            <person name="Bloem J."/>
            <person name="Labutti K."/>
            <person name="Salamov A."/>
            <person name="Andreopoulos B."/>
            <person name="Baker S."/>
            <person name="Barry K."/>
            <person name="Bills G."/>
            <person name="Bluhm B."/>
            <person name="Cannon C."/>
            <person name="Castanera R."/>
            <person name="Culley D."/>
            <person name="Daum C."/>
            <person name="Ezra D."/>
            <person name="Gonzalez J."/>
            <person name="Henrissat B."/>
            <person name="Kuo A."/>
            <person name="Liang C."/>
            <person name="Lipzen A."/>
            <person name="Lutzoni F."/>
            <person name="Magnuson J."/>
            <person name="Mondo S."/>
            <person name="Nolan M."/>
            <person name="Ohm R."/>
            <person name="Pangilinan J."/>
            <person name="Park H.-J."/>
            <person name="Ramirez L."/>
            <person name="Alfaro M."/>
            <person name="Sun H."/>
            <person name="Tritt A."/>
            <person name="Yoshinaga Y."/>
            <person name="Zwiers L.-H."/>
            <person name="Turgeon B."/>
            <person name="Goodwin S."/>
            <person name="Spatafora J."/>
            <person name="Crous P."/>
            <person name="Grigoriev I."/>
        </authorList>
    </citation>
    <scope>NUCLEOTIDE SEQUENCE</scope>
    <source>
        <strain evidence="1">HMLAC05119</strain>
    </source>
</reference>
<dbReference type="EMBL" id="ML979137">
    <property type="protein sequence ID" value="KAF1914760.1"/>
    <property type="molecule type" value="Genomic_DNA"/>
</dbReference>
<gene>
    <name evidence="1" type="ORF">BDU57DRAFT_303875</name>
</gene>
<proteinExistence type="predicted"/>